<comment type="caution">
    <text evidence="2">The sequence shown here is derived from an EMBL/GenBank/DDBJ whole genome shotgun (WGS) entry which is preliminary data.</text>
</comment>
<gene>
    <name evidence="2" type="ORF">Plil01_000802400</name>
</gene>
<protein>
    <submittedName>
        <fullName evidence="2">Unnamed protein product</fullName>
    </submittedName>
</protein>
<evidence type="ECO:0000256" key="1">
    <source>
        <dbReference type="SAM" id="MobiDB-lite"/>
    </source>
</evidence>
<accession>A0A9W6TU55</accession>
<organism evidence="2 3">
    <name type="scientific">Phytophthora lilii</name>
    <dbReference type="NCBI Taxonomy" id="2077276"/>
    <lineage>
        <taxon>Eukaryota</taxon>
        <taxon>Sar</taxon>
        <taxon>Stramenopiles</taxon>
        <taxon>Oomycota</taxon>
        <taxon>Peronosporomycetes</taxon>
        <taxon>Peronosporales</taxon>
        <taxon>Peronosporaceae</taxon>
        <taxon>Phytophthora</taxon>
    </lineage>
</organism>
<proteinExistence type="predicted"/>
<dbReference type="Proteomes" id="UP001165083">
    <property type="component" value="Unassembled WGS sequence"/>
</dbReference>
<dbReference type="AlphaFoldDB" id="A0A9W6TU55"/>
<name>A0A9W6TU55_9STRA</name>
<feature type="region of interest" description="Disordered" evidence="1">
    <location>
        <begin position="33"/>
        <end position="58"/>
    </location>
</feature>
<reference evidence="2" key="1">
    <citation type="submission" date="2023-04" db="EMBL/GenBank/DDBJ databases">
        <title>Phytophthora lilii NBRC 32176.</title>
        <authorList>
            <person name="Ichikawa N."/>
            <person name="Sato H."/>
            <person name="Tonouchi N."/>
        </authorList>
    </citation>
    <scope>NUCLEOTIDE SEQUENCE</scope>
    <source>
        <strain evidence="2">NBRC 32176</strain>
    </source>
</reference>
<feature type="compositionally biased region" description="Basic and acidic residues" evidence="1">
    <location>
        <begin position="201"/>
        <end position="212"/>
    </location>
</feature>
<sequence>MRWWKAYGVQSWWRDFESPSRDTWPTWQCGRMAPGREARESPSTPVASRNADWEDGGGSAKHSARIAAVAVNRNLVCSLKAFNLLSWKFRTPPYAFSGMDYPTAAVNPIKREHGGEPHRASQQCPNVFQLYVRHVRQGCSGKVASRPPTRVSSWLSVAVILAARNAGGQAVRADECFLRLEWNRLNLGSSTARSSNRTPYKRSDIAARKDRQGNSAKKRRREAS</sequence>
<evidence type="ECO:0000313" key="3">
    <source>
        <dbReference type="Proteomes" id="UP001165083"/>
    </source>
</evidence>
<feature type="region of interest" description="Disordered" evidence="1">
    <location>
        <begin position="190"/>
        <end position="224"/>
    </location>
</feature>
<keyword evidence="3" id="KW-1185">Reference proteome</keyword>
<evidence type="ECO:0000313" key="2">
    <source>
        <dbReference type="EMBL" id="GMF20611.1"/>
    </source>
</evidence>
<dbReference type="EMBL" id="BSXW01000381">
    <property type="protein sequence ID" value="GMF20611.1"/>
    <property type="molecule type" value="Genomic_DNA"/>
</dbReference>